<dbReference type="AlphaFoldDB" id="A0A7H1NRL7"/>
<gene>
    <name evidence="2" type="ORF">JGUZn3_12010</name>
</gene>
<accession>A0A7H1NRL7</accession>
<sequence length="58" mass="6146">MVRAQRSEPRFASSTEGLGIDSEGGAAPSCLLMKMANTKVLACYCVISVSKNKINPIT</sequence>
<dbReference type="EMBL" id="CP060244">
    <property type="protein sequence ID" value="QNT78427.1"/>
    <property type="molecule type" value="Genomic_DNA"/>
</dbReference>
<dbReference type="KEGG" id="ebla:JGUZn3_12010"/>
<name>A0A7H1NRL7_9PROT</name>
<dbReference type="Proteomes" id="UP000516349">
    <property type="component" value="Chromosome"/>
</dbReference>
<dbReference type="RefSeq" id="WP_203412702.1">
    <property type="nucleotide sequence ID" value="NZ_CP060244.1"/>
</dbReference>
<evidence type="ECO:0000313" key="3">
    <source>
        <dbReference type="Proteomes" id="UP000516349"/>
    </source>
</evidence>
<evidence type="ECO:0000313" key="2">
    <source>
        <dbReference type="EMBL" id="QNT78427.1"/>
    </source>
</evidence>
<organism evidence="2 3">
    <name type="scientific">Entomobacter blattae</name>
    <dbReference type="NCBI Taxonomy" id="2762277"/>
    <lineage>
        <taxon>Bacteria</taxon>
        <taxon>Pseudomonadati</taxon>
        <taxon>Pseudomonadota</taxon>
        <taxon>Alphaproteobacteria</taxon>
        <taxon>Acetobacterales</taxon>
        <taxon>Acetobacteraceae</taxon>
        <taxon>Entomobacter</taxon>
    </lineage>
</organism>
<evidence type="ECO:0000256" key="1">
    <source>
        <dbReference type="SAM" id="MobiDB-lite"/>
    </source>
</evidence>
<keyword evidence="3" id="KW-1185">Reference proteome</keyword>
<protein>
    <submittedName>
        <fullName evidence="2">Uncharacterized protein</fullName>
    </submittedName>
</protein>
<proteinExistence type="predicted"/>
<feature type="region of interest" description="Disordered" evidence="1">
    <location>
        <begin position="1"/>
        <end position="23"/>
    </location>
</feature>
<reference evidence="2 3" key="1">
    <citation type="submission" date="2020-08" db="EMBL/GenBank/DDBJ databases">
        <title>Complete genome sequence of Entomobacter blattae G55GP.</title>
        <authorList>
            <person name="Poehlein A."/>
            <person name="Guzman J."/>
            <person name="Daniel R."/>
            <person name="Vilcinskas A."/>
        </authorList>
    </citation>
    <scope>NUCLEOTIDE SEQUENCE [LARGE SCALE GENOMIC DNA]</scope>
    <source>
        <strain evidence="2 3">G55GP</strain>
    </source>
</reference>